<gene>
    <name evidence="1" type="ORF">MCOL2_08841</name>
</gene>
<protein>
    <submittedName>
        <fullName evidence="1">Uncharacterized protein</fullName>
    </submittedName>
</protein>
<sequence>MNFLIVFDKQLNQKSIIPFSEATLPIHIWDWQTFQFTTTSQDIETDDFITIIENKQPIFSGIIVQAVPSGNVVKVEGYDLRYLLDGMQVNYLYKRSLVSAVNISGNSVDVIKSIISKAFPLATVILEADENRTTFSFSPRLKTAHEFLRLNNVNNDMLYQIYIVSKKRIIVKIKYLRDLSHSVVLLSNITHEQVEKTKSVKNKYNQILGLGSGEDDNRDYYFHDAKKGDDYPHCYIYDLRENITSSELKERTLTKFKELEFEYFIQLKTLNNNVAKFLVDYDLGDYVTFTSDKNEAVKDLITFYTIEYKNGIRKDGYELSTGINKNALTQKIKELKEGGYK</sequence>
<proteinExistence type="predicted"/>
<dbReference type="Proteomes" id="UP000019241">
    <property type="component" value="Unassembled WGS sequence"/>
</dbReference>
<evidence type="ECO:0000313" key="2">
    <source>
        <dbReference type="Proteomes" id="UP000019241"/>
    </source>
</evidence>
<dbReference type="PATRIC" id="fig|1265822.4.peg.1797"/>
<name>W7DND0_9LIST</name>
<accession>W7DND0</accession>
<organism evidence="1 2">
    <name type="scientific">Listeria fleischmannii FSL S10-1203</name>
    <dbReference type="NCBI Taxonomy" id="1265822"/>
    <lineage>
        <taxon>Bacteria</taxon>
        <taxon>Bacillati</taxon>
        <taxon>Bacillota</taxon>
        <taxon>Bacilli</taxon>
        <taxon>Bacillales</taxon>
        <taxon>Listeriaceae</taxon>
        <taxon>Listeria</taxon>
    </lineage>
</organism>
<dbReference type="AlphaFoldDB" id="W7DND0"/>
<reference evidence="1 2" key="1">
    <citation type="submission" date="2012-12" db="EMBL/GenBank/DDBJ databases">
        <title>Novel taxa of Listeriaceae from agricultural environments in the United States.</title>
        <authorList>
            <person name="den Bakker H.C."/>
            <person name="Allred A."/>
            <person name="Warchocki S."/>
            <person name="Wright E.M."/>
            <person name="Burrell A."/>
            <person name="Nightingale K.K."/>
            <person name="Kephart D."/>
            <person name="Wiedmann M."/>
        </authorList>
    </citation>
    <scope>NUCLEOTIDE SEQUENCE [LARGE SCALE GENOMIC DNA]</scope>
    <source>
        <strain evidence="1 2">FSL S10-1203</strain>
    </source>
</reference>
<comment type="caution">
    <text evidence="1">The sequence shown here is derived from an EMBL/GenBank/DDBJ whole genome shotgun (WGS) entry which is preliminary data.</text>
</comment>
<dbReference type="EMBL" id="AODM01000030">
    <property type="protein sequence ID" value="EUJ56620.1"/>
    <property type="molecule type" value="Genomic_DNA"/>
</dbReference>
<evidence type="ECO:0000313" key="1">
    <source>
        <dbReference type="EMBL" id="EUJ56620.1"/>
    </source>
</evidence>
<dbReference type="RefSeq" id="WP_036063462.1">
    <property type="nucleotide sequence ID" value="NZ_AODM01000030.1"/>
</dbReference>